<evidence type="ECO:0000256" key="4">
    <source>
        <dbReference type="HAMAP-Rule" id="MF_01368"/>
    </source>
</evidence>
<keyword evidence="3 4" id="KW-0687">Ribonucleoprotein</keyword>
<evidence type="ECO:0000256" key="5">
    <source>
        <dbReference type="RuleBase" id="RU000660"/>
    </source>
</evidence>
<dbReference type="NCBIfam" id="TIGR00059">
    <property type="entry name" value="L17"/>
    <property type="match status" value="1"/>
</dbReference>
<dbReference type="PANTHER" id="PTHR14413:SF16">
    <property type="entry name" value="LARGE RIBOSOMAL SUBUNIT PROTEIN BL17M"/>
    <property type="match status" value="1"/>
</dbReference>
<dbReference type="FunFam" id="3.90.1030.10:FF:000001">
    <property type="entry name" value="50S ribosomal protein L17"/>
    <property type="match status" value="1"/>
</dbReference>
<evidence type="ECO:0000256" key="2">
    <source>
        <dbReference type="ARBA" id="ARBA00022980"/>
    </source>
</evidence>
<dbReference type="InterPro" id="IPR047859">
    <property type="entry name" value="Ribosomal_bL17_CS"/>
</dbReference>
<dbReference type="HAMAP" id="MF_01368">
    <property type="entry name" value="Ribosomal_bL17"/>
    <property type="match status" value="1"/>
</dbReference>
<accession>A0A0H4TD27</accession>
<dbReference type="GO" id="GO:0003735">
    <property type="term" value="F:structural constituent of ribosome"/>
    <property type="evidence" value="ECO:0007669"/>
    <property type="project" value="InterPro"/>
</dbReference>
<evidence type="ECO:0000256" key="1">
    <source>
        <dbReference type="ARBA" id="ARBA00008777"/>
    </source>
</evidence>
<dbReference type="EMBL" id="KT007049">
    <property type="protein sequence ID" value="AKQ04805.1"/>
    <property type="molecule type" value="Genomic_DNA"/>
</dbReference>
<keyword evidence="2 4" id="KW-0689">Ribosomal protein</keyword>
<comment type="similarity">
    <text evidence="1 4 5">Belongs to the bacterial ribosomal protein bL17 family.</text>
</comment>
<dbReference type="InterPro" id="IPR036373">
    <property type="entry name" value="Ribosomal_bL17_sf"/>
</dbReference>
<comment type="subunit">
    <text evidence="4">Part of the 50S ribosomal subunit. Contacts protein L32.</text>
</comment>
<protein>
    <recommendedName>
        <fullName evidence="4">Large ribosomal subunit protein bL17</fullName>
    </recommendedName>
</protein>
<evidence type="ECO:0000313" key="7">
    <source>
        <dbReference type="EMBL" id="AKQ04805.1"/>
    </source>
</evidence>
<dbReference type="SUPFAM" id="SSF64263">
    <property type="entry name" value="Prokaryotic ribosomal protein L17"/>
    <property type="match status" value="1"/>
</dbReference>
<dbReference type="AlphaFoldDB" id="A0A0H4TD27"/>
<name>A0A0H4TD27_9BACT</name>
<dbReference type="GO" id="GO:0006412">
    <property type="term" value="P:translation"/>
    <property type="evidence" value="ECO:0007669"/>
    <property type="project" value="UniProtKB-UniRule"/>
</dbReference>
<dbReference type="GO" id="GO:0022625">
    <property type="term" value="C:cytosolic large ribosomal subunit"/>
    <property type="evidence" value="ECO:0007669"/>
    <property type="project" value="TreeGrafter"/>
</dbReference>
<gene>
    <name evidence="4" type="primary">rplQ</name>
</gene>
<sequence>MRHRKLRRKLGRTSAHREALLRNLTTSLLLYEKIITTVAKAKELRRIAERMITLAKRQDLHARRQAAEVIQDERVLKKLFETIGDRYRGWNGGYTRITKLEYRVGDGAPLAAVELIIPEQAPPAAAKGSKAEKKKEQPAAAR</sequence>
<feature type="compositionally biased region" description="Basic and acidic residues" evidence="6">
    <location>
        <begin position="129"/>
        <end position="142"/>
    </location>
</feature>
<dbReference type="InterPro" id="IPR000456">
    <property type="entry name" value="Ribosomal_bL17"/>
</dbReference>
<evidence type="ECO:0000256" key="3">
    <source>
        <dbReference type="ARBA" id="ARBA00023274"/>
    </source>
</evidence>
<dbReference type="PANTHER" id="PTHR14413">
    <property type="entry name" value="RIBOSOMAL PROTEIN L17"/>
    <property type="match status" value="1"/>
</dbReference>
<feature type="region of interest" description="Disordered" evidence="6">
    <location>
        <begin position="122"/>
        <end position="142"/>
    </location>
</feature>
<dbReference type="Gene3D" id="3.90.1030.10">
    <property type="entry name" value="Ribosomal protein L17"/>
    <property type="match status" value="1"/>
</dbReference>
<organism evidence="7">
    <name type="scientific">uncultured bacterium Rifle_16ft_4_minimus_752</name>
    <dbReference type="NCBI Taxonomy" id="1665163"/>
    <lineage>
        <taxon>Bacteria</taxon>
        <taxon>environmental samples</taxon>
    </lineage>
</organism>
<dbReference type="Pfam" id="PF01196">
    <property type="entry name" value="Ribosomal_L17"/>
    <property type="match status" value="1"/>
</dbReference>
<dbReference type="PROSITE" id="PS01167">
    <property type="entry name" value="RIBOSOMAL_L17"/>
    <property type="match status" value="1"/>
</dbReference>
<reference evidence="7" key="1">
    <citation type="journal article" date="2015" name="ISME J.">
        <title>Aquifer environment selects for microbial species cohorts in sediment and groundwater.</title>
        <authorList>
            <person name="Hug L.A."/>
            <person name="Thomas B.C."/>
            <person name="Brown C.T."/>
            <person name="Frischkorn K.R."/>
            <person name="Williams K.H."/>
            <person name="Tringe S.G."/>
            <person name="Banfield J.F."/>
        </authorList>
    </citation>
    <scope>NUCLEOTIDE SEQUENCE</scope>
</reference>
<evidence type="ECO:0000256" key="6">
    <source>
        <dbReference type="SAM" id="MobiDB-lite"/>
    </source>
</evidence>
<proteinExistence type="inferred from homology"/>